<sequence>MKGTRRIPTGSLQIDRLALLSKLDLTKKYGVSVQMLFPIVQHETNSLLLFDETGTVCSCLMSLLRKKDHQSACSGLMIFLSPVSFGLFCTTRIDNSFVQQMLMICGN</sequence>
<dbReference type="Gramene" id="PVH47377">
    <property type="protein sequence ID" value="PVH47377"/>
    <property type="gene ID" value="PAHAL_4G047100"/>
</dbReference>
<organism evidence="2">
    <name type="scientific">Panicum hallii</name>
    <dbReference type="NCBI Taxonomy" id="206008"/>
    <lineage>
        <taxon>Eukaryota</taxon>
        <taxon>Viridiplantae</taxon>
        <taxon>Streptophyta</taxon>
        <taxon>Embryophyta</taxon>
        <taxon>Tracheophyta</taxon>
        <taxon>Spermatophyta</taxon>
        <taxon>Magnoliopsida</taxon>
        <taxon>Liliopsida</taxon>
        <taxon>Poales</taxon>
        <taxon>Poaceae</taxon>
        <taxon>PACMAD clade</taxon>
        <taxon>Panicoideae</taxon>
        <taxon>Panicodae</taxon>
        <taxon>Paniceae</taxon>
        <taxon>Panicinae</taxon>
        <taxon>Panicum</taxon>
        <taxon>Panicum sect. Panicum</taxon>
    </lineage>
</organism>
<dbReference type="EMBL" id="CM008049">
    <property type="protein sequence ID" value="PVH47377.1"/>
    <property type="molecule type" value="Genomic_DNA"/>
</dbReference>
<dbReference type="AlphaFoldDB" id="A0A2T8JBS1"/>
<accession>A0A2T8JBS1</accession>
<reference evidence="2" key="1">
    <citation type="submission" date="2018-04" db="EMBL/GenBank/DDBJ databases">
        <title>WGS assembly of Panicum hallii.</title>
        <authorList>
            <person name="Lovell J."/>
            <person name="Jenkins J."/>
            <person name="Lowry D."/>
            <person name="Mamidi S."/>
            <person name="Sreedasyam A."/>
            <person name="Weng X."/>
            <person name="Barry K."/>
            <person name="Bonette J."/>
            <person name="Campitelli B."/>
            <person name="Daum C."/>
            <person name="Gordon S."/>
            <person name="Gould B."/>
            <person name="Lipzen A."/>
            <person name="Macqueen A."/>
            <person name="Palacio-Mejia J."/>
            <person name="Plott C."/>
            <person name="Shakirov E."/>
            <person name="Shu S."/>
            <person name="Yoshinaga Y."/>
            <person name="Zane M."/>
            <person name="Rokhsar D."/>
            <person name="Grimwood J."/>
            <person name="Schmutz J."/>
            <person name="Juenger T."/>
        </authorList>
    </citation>
    <scope>NUCLEOTIDE SEQUENCE [LARGE SCALE GENOMIC DNA]</scope>
    <source>
        <strain evidence="2">FIL2</strain>
    </source>
</reference>
<feature type="transmembrane region" description="Helical" evidence="1">
    <location>
        <begin position="71"/>
        <end position="93"/>
    </location>
</feature>
<dbReference type="Proteomes" id="UP000243499">
    <property type="component" value="Chromosome 4"/>
</dbReference>
<protein>
    <submittedName>
        <fullName evidence="2">Uncharacterized protein</fullName>
    </submittedName>
</protein>
<name>A0A2T8JBS1_9POAL</name>
<keyword evidence="1" id="KW-1133">Transmembrane helix</keyword>
<gene>
    <name evidence="2" type="ORF">PAHAL_4G047100</name>
</gene>
<proteinExistence type="predicted"/>
<evidence type="ECO:0000313" key="2">
    <source>
        <dbReference type="EMBL" id="PVH47377.1"/>
    </source>
</evidence>
<evidence type="ECO:0000256" key="1">
    <source>
        <dbReference type="SAM" id="Phobius"/>
    </source>
</evidence>
<keyword evidence="1" id="KW-0472">Membrane</keyword>
<keyword evidence="1" id="KW-0812">Transmembrane</keyword>